<feature type="domain" description="Peptidase MA-like" evidence="1">
    <location>
        <begin position="153"/>
        <end position="269"/>
    </location>
</feature>
<dbReference type="InterPro" id="IPR039568">
    <property type="entry name" value="Peptidase_MA-like_dom"/>
</dbReference>
<dbReference type="EMBL" id="LGFO01000073">
    <property type="protein sequence ID" value="KUK36569.1"/>
    <property type="molecule type" value="Genomic_DNA"/>
</dbReference>
<gene>
    <name evidence="2" type="ORF">XD66_0727</name>
</gene>
<organism evidence="2 3">
    <name type="scientific">Thermacetogenium phaeum</name>
    <dbReference type="NCBI Taxonomy" id="85874"/>
    <lineage>
        <taxon>Bacteria</taxon>
        <taxon>Bacillati</taxon>
        <taxon>Bacillota</taxon>
        <taxon>Clostridia</taxon>
        <taxon>Thermoanaerobacterales</taxon>
        <taxon>Thermoanaerobacteraceae</taxon>
        <taxon>Thermacetogenium</taxon>
    </lineage>
</organism>
<sequence>MERLLAAIAAVGLVFVLAFHVVRPLPGCDLAPAAVRFAHRALFSLETWRWQTLEGDHFLVRYRRGDEENARMVLQEAEKLYYPLGEAFGCFPQKKVLIAVYRDRASLNRVFGWGSEESAMGVYWAGVIRILSPQDWIDAVNDEERSLIFRKEGPVAHEYIHLLVDYKTAGNTPRWLTEGLAQYGEKRYAGVAAAGGEGRESLKLTLEALERHFNEPEWQDYSYAVSEDLVEYLVEKHGAGCLPAILEALGRGKTLDEALQEGGGEGLADFLRSYQESVA</sequence>
<dbReference type="Proteomes" id="UP000053326">
    <property type="component" value="Unassembled WGS sequence"/>
</dbReference>
<proteinExistence type="predicted"/>
<comment type="caution">
    <text evidence="2">The sequence shown here is derived from an EMBL/GenBank/DDBJ whole genome shotgun (WGS) entry which is preliminary data.</text>
</comment>
<accession>A0A101FGF8</accession>
<evidence type="ECO:0000313" key="3">
    <source>
        <dbReference type="Proteomes" id="UP000053326"/>
    </source>
</evidence>
<reference evidence="3" key="1">
    <citation type="journal article" date="2015" name="MBio">
        <title>Genome-Resolved Metagenomic Analysis Reveals Roles for Candidate Phyla and Other Microbial Community Members in Biogeochemical Transformations in Oil Reservoirs.</title>
        <authorList>
            <person name="Hu P."/>
            <person name="Tom L."/>
            <person name="Singh A."/>
            <person name="Thomas B.C."/>
            <person name="Baker B.J."/>
            <person name="Piceno Y.M."/>
            <person name="Andersen G.L."/>
            <person name="Banfield J.F."/>
        </authorList>
    </citation>
    <scope>NUCLEOTIDE SEQUENCE [LARGE SCALE GENOMIC DNA]</scope>
</reference>
<protein>
    <recommendedName>
        <fullName evidence="1">Peptidase MA-like domain-containing protein</fullName>
    </recommendedName>
</protein>
<evidence type="ECO:0000313" key="2">
    <source>
        <dbReference type="EMBL" id="KUK36569.1"/>
    </source>
</evidence>
<dbReference type="Pfam" id="PF13485">
    <property type="entry name" value="Peptidase_MA_2"/>
    <property type="match status" value="1"/>
</dbReference>
<evidence type="ECO:0000259" key="1">
    <source>
        <dbReference type="Pfam" id="PF13485"/>
    </source>
</evidence>
<dbReference type="AlphaFoldDB" id="A0A101FGF8"/>
<name>A0A101FGF8_9THEO</name>